<dbReference type="NCBIfam" id="NF041925">
    <property type="entry name" value="QatC"/>
    <property type="match status" value="1"/>
</dbReference>
<protein>
    <recommendedName>
        <fullName evidence="3">7-cyano-7-deazaguanine synthase</fullName>
    </recommendedName>
</protein>
<dbReference type="RefSeq" id="WP_153282974.1">
    <property type="nucleotide sequence ID" value="NZ_CP045644.1"/>
</dbReference>
<accession>A0A5Q0M3L5</accession>
<proteinExistence type="predicted"/>
<evidence type="ECO:0000313" key="2">
    <source>
        <dbReference type="Proteomes" id="UP000326780"/>
    </source>
</evidence>
<organism evidence="1 2">
    <name type="scientific">Variovorax paradoxus</name>
    <dbReference type="NCBI Taxonomy" id="34073"/>
    <lineage>
        <taxon>Bacteria</taxon>
        <taxon>Pseudomonadati</taxon>
        <taxon>Pseudomonadota</taxon>
        <taxon>Betaproteobacteria</taxon>
        <taxon>Burkholderiales</taxon>
        <taxon>Comamonadaceae</taxon>
        <taxon>Variovorax</taxon>
    </lineage>
</organism>
<dbReference type="Proteomes" id="UP000326780">
    <property type="component" value="Chromosome"/>
</dbReference>
<dbReference type="InterPro" id="IPR014729">
    <property type="entry name" value="Rossmann-like_a/b/a_fold"/>
</dbReference>
<evidence type="ECO:0008006" key="3">
    <source>
        <dbReference type="Google" id="ProtNLM"/>
    </source>
</evidence>
<evidence type="ECO:0000313" key="1">
    <source>
        <dbReference type="EMBL" id="QFZ84330.1"/>
    </source>
</evidence>
<sequence length="428" mass="46552">MTKIFCAPKDQIPEARHADTTYFSMYAHDGLPDVSTVGTSLIDEVKKAGLVPSAASWDFLTLALAVNAADHAVERSLSADGWTRTIELEVALYEPAPFGRLTIEIEQALRFLTGDFWRLRFVEGGYPPPISKHPVAYDADCVSLLSGGLDSLIGALDLTAQRRRPIFVSHIAKGDSETQVLYAKTFGGGERHLQWNQNIWLKPQREGEGSTRGRSIVFFAFAALAADSHARASEASSVEVFVPENGLISLNVPLTVGRVGSLSTKTTHPVFMQRLQTLWASLGIPATLRLPYAAKTKGEMMADCLDPDRLKGLAGMSTSCGRFSVYGLRHCGRCVPCMVRRSAFLRSRISDTTAVYVYPDLKAAQPDKGANDVAAVATAVVKVEDEGVRAFTAGQFVFAESSHRAVFEGVVERGLQELGVLLRSHHVL</sequence>
<dbReference type="AlphaFoldDB" id="A0A5Q0M3L5"/>
<gene>
    <name evidence="1" type="ORF">GFK26_16960</name>
</gene>
<name>A0A5Q0M3L5_VARPD</name>
<dbReference type="InterPro" id="IPR049676">
    <property type="entry name" value="QatC"/>
</dbReference>
<dbReference type="Gene3D" id="3.40.50.620">
    <property type="entry name" value="HUPs"/>
    <property type="match status" value="1"/>
</dbReference>
<reference evidence="1 2" key="1">
    <citation type="submission" date="2019-10" db="EMBL/GenBank/DDBJ databases">
        <title>Complete genome sequence of Variovorax paradoxus 5C-2.</title>
        <authorList>
            <person name="Gogoleva N.E."/>
            <person name="Balkin A.S."/>
        </authorList>
    </citation>
    <scope>NUCLEOTIDE SEQUENCE [LARGE SCALE GENOMIC DNA]</scope>
    <source>
        <strain evidence="1 2">5C-2</strain>
    </source>
</reference>
<dbReference type="EMBL" id="CP045644">
    <property type="protein sequence ID" value="QFZ84330.1"/>
    <property type="molecule type" value="Genomic_DNA"/>
</dbReference>